<dbReference type="AlphaFoldDB" id="A0A1J7IAQ4"/>
<evidence type="ECO:0000313" key="2">
    <source>
        <dbReference type="EMBL" id="OIW24751.1"/>
    </source>
</evidence>
<evidence type="ECO:0000313" key="3">
    <source>
        <dbReference type="Proteomes" id="UP000182658"/>
    </source>
</evidence>
<protein>
    <submittedName>
        <fullName evidence="2">Uncharacterized protein</fullName>
    </submittedName>
</protein>
<sequence>MGHSRFYLPPQPLRRRHKTRPEHPQYIFVRLSTTMAAYVPSMISGASASALAYGSSALGYQPPRPDIAAILPDVPTITLAARETGPASTRVVAVTVTAGVPPPEPARQPAWINPRTVPGQVVQCGDPRFIGLGLGYTVIHGTRIPRAARASSPTDLALPERDVGGVVTGAFSAICFRRARRDTDTVADYSDDVVPILCLPSKRDTPALAARQRKLTDCGTSFTAPTPAVAARTALPTVPEHDGAGWNVYLPDGRSVQEVADAFAEYGGYGLVMEPVDSVCYHRDRKDGPDDGTSDEDESARVENSVVCHPAGADVSAGEIGGLMV</sequence>
<dbReference type="Proteomes" id="UP000182658">
    <property type="component" value="Unassembled WGS sequence"/>
</dbReference>
<feature type="region of interest" description="Disordered" evidence="1">
    <location>
        <begin position="282"/>
        <end position="303"/>
    </location>
</feature>
<proteinExistence type="predicted"/>
<dbReference type="InParanoid" id="A0A1J7IAQ4"/>
<evidence type="ECO:0000256" key="1">
    <source>
        <dbReference type="SAM" id="MobiDB-lite"/>
    </source>
</evidence>
<name>A0A1J7IAQ4_9PEZI</name>
<dbReference type="EMBL" id="KV875103">
    <property type="protein sequence ID" value="OIW24751.1"/>
    <property type="molecule type" value="Genomic_DNA"/>
</dbReference>
<keyword evidence="3" id="KW-1185">Reference proteome</keyword>
<accession>A0A1J7IAQ4</accession>
<reference evidence="2 3" key="1">
    <citation type="submission" date="2016-10" db="EMBL/GenBank/DDBJ databases">
        <title>Draft genome sequence of Coniochaeta ligniaria NRRL30616, a lignocellulolytic fungus for bioabatement of inhibitors in plant biomass hydrolysates.</title>
        <authorList>
            <consortium name="DOE Joint Genome Institute"/>
            <person name="Jimenez D.J."/>
            <person name="Hector R.E."/>
            <person name="Riley R."/>
            <person name="Sun H."/>
            <person name="Grigoriev I.V."/>
            <person name="Van Elsas J.D."/>
            <person name="Nichols N.N."/>
        </authorList>
    </citation>
    <scope>NUCLEOTIDE SEQUENCE [LARGE SCALE GENOMIC DNA]</scope>
    <source>
        <strain evidence="2 3">NRRL 30616</strain>
    </source>
</reference>
<feature type="region of interest" description="Disordered" evidence="1">
    <location>
        <begin position="1"/>
        <end position="21"/>
    </location>
</feature>
<gene>
    <name evidence="2" type="ORF">CONLIGDRAFT_105516</name>
</gene>
<organism evidence="2 3">
    <name type="scientific">Coniochaeta ligniaria NRRL 30616</name>
    <dbReference type="NCBI Taxonomy" id="1408157"/>
    <lineage>
        <taxon>Eukaryota</taxon>
        <taxon>Fungi</taxon>
        <taxon>Dikarya</taxon>
        <taxon>Ascomycota</taxon>
        <taxon>Pezizomycotina</taxon>
        <taxon>Sordariomycetes</taxon>
        <taxon>Sordariomycetidae</taxon>
        <taxon>Coniochaetales</taxon>
        <taxon>Coniochaetaceae</taxon>
        <taxon>Coniochaeta</taxon>
    </lineage>
</organism>